<evidence type="ECO:0000313" key="1">
    <source>
        <dbReference type="EMBL" id="MFI0794025.1"/>
    </source>
</evidence>
<reference evidence="1 2" key="1">
    <citation type="submission" date="2024-10" db="EMBL/GenBank/DDBJ databases">
        <title>The Natural Products Discovery Center: Release of the First 8490 Sequenced Strains for Exploring Actinobacteria Biosynthetic Diversity.</title>
        <authorList>
            <person name="Kalkreuter E."/>
            <person name="Kautsar S.A."/>
            <person name="Yang D."/>
            <person name="Bader C.D."/>
            <person name="Teijaro C.N."/>
            <person name="Fluegel L."/>
            <person name="Davis C.M."/>
            <person name="Simpson J.R."/>
            <person name="Lauterbach L."/>
            <person name="Steele A.D."/>
            <person name="Gui C."/>
            <person name="Meng S."/>
            <person name="Li G."/>
            <person name="Viehrig K."/>
            <person name="Ye F."/>
            <person name="Su P."/>
            <person name="Kiefer A.F."/>
            <person name="Nichols A."/>
            <person name="Cepeda A.J."/>
            <person name="Yan W."/>
            <person name="Fan B."/>
            <person name="Jiang Y."/>
            <person name="Adhikari A."/>
            <person name="Zheng C.-J."/>
            <person name="Schuster L."/>
            <person name="Cowan T.M."/>
            <person name="Smanski M.J."/>
            <person name="Chevrette M.G."/>
            <person name="De Carvalho L.P.S."/>
            <person name="Shen B."/>
        </authorList>
    </citation>
    <scope>NUCLEOTIDE SEQUENCE [LARGE SCALE GENOMIC DNA]</scope>
    <source>
        <strain evidence="1 2">NPDC021253</strain>
    </source>
</reference>
<organism evidence="1 2">
    <name type="scientific">Micromonospora rubida</name>
    <dbReference type="NCBI Taxonomy" id="2697657"/>
    <lineage>
        <taxon>Bacteria</taxon>
        <taxon>Bacillati</taxon>
        <taxon>Actinomycetota</taxon>
        <taxon>Actinomycetes</taxon>
        <taxon>Micromonosporales</taxon>
        <taxon>Micromonosporaceae</taxon>
        <taxon>Micromonospora</taxon>
    </lineage>
</organism>
<proteinExistence type="predicted"/>
<evidence type="ECO:0000313" key="2">
    <source>
        <dbReference type="Proteomes" id="UP001611075"/>
    </source>
</evidence>
<evidence type="ECO:0008006" key="3">
    <source>
        <dbReference type="Google" id="ProtNLM"/>
    </source>
</evidence>
<accession>A0ABW7SK06</accession>
<gene>
    <name evidence="1" type="ORF">ACH4OY_15240</name>
</gene>
<name>A0ABW7SK06_9ACTN</name>
<dbReference type="RefSeq" id="WP_396679969.1">
    <property type="nucleotide sequence ID" value="NZ_JBIRPU010000009.1"/>
</dbReference>
<protein>
    <recommendedName>
        <fullName evidence="3">Zinc ribbon domain-containing protein</fullName>
    </recommendedName>
</protein>
<keyword evidence="2" id="KW-1185">Reference proteome</keyword>
<dbReference type="Proteomes" id="UP001611075">
    <property type="component" value="Unassembled WGS sequence"/>
</dbReference>
<dbReference type="EMBL" id="JBIRPU010000009">
    <property type="protein sequence ID" value="MFI0794025.1"/>
    <property type="molecule type" value="Genomic_DNA"/>
</dbReference>
<sequence length="397" mass="44273">MPTPSCPYCYAKIDLRAPWFRCTGRRSPGKDPCKPQWDEARDREIGIKELVLPSFPGARRALRAVTASPCPDCGTESAVKVCPTCHSRLPATFGEGRSPLIAMAGARHTGKSVYLKVLSYQLRHGMGQRFGADVRLVGDSQFRAETGGGRDFLDPAGALFPDGGLYQRTSQAEFGRREPIVFAWRQNRGITGYETTFLSFFDTAGEDLIDQETVDNLRYLGAADALILLLDPFMIPQARDRIRLPASAVDTHASTIDVVSRVTENLRISHRLGGRRNITIPVAVAFAKIDAFFDVLGPDHPLVRRPAPGPFYDEQAGRVTHEHVRALLHEWGADDIDTHLTLNYRHFRYFTVSALGAEPDYDENKVDARGVQPFRVDEPLLWLLSEFNVVPRTRAAR</sequence>
<comment type="caution">
    <text evidence="1">The sequence shown here is derived from an EMBL/GenBank/DDBJ whole genome shotgun (WGS) entry which is preliminary data.</text>
</comment>